<evidence type="ECO:0000256" key="1">
    <source>
        <dbReference type="ARBA" id="ARBA00004328"/>
    </source>
</evidence>
<dbReference type="GO" id="GO:0039666">
    <property type="term" value="P:virion attachment to host cell pilus"/>
    <property type="evidence" value="ECO:0007669"/>
    <property type="project" value="UniProtKB-KW"/>
</dbReference>
<evidence type="ECO:0000313" key="8">
    <source>
        <dbReference type="EMBL" id="QDH88257.1"/>
    </source>
</evidence>
<reference evidence="8" key="1">
    <citation type="submission" date="2019-05" db="EMBL/GenBank/DDBJ databases">
        <title>Metatranscriptomic reconstruction reveals RNA viruses with the potential to shape carbon cycling in soil.</title>
        <authorList>
            <person name="Starr E.P."/>
            <person name="Nuccio E."/>
            <person name="Pett-Ridge J."/>
            <person name="Banfield J.F."/>
            <person name="Firestone M.K."/>
        </authorList>
    </citation>
    <scope>NUCLEOTIDE SEQUENCE</scope>
    <source>
        <strain evidence="8">H1_Rhizo_Litter_3_774</strain>
    </source>
</reference>
<evidence type="ECO:0000256" key="7">
    <source>
        <dbReference type="ARBA" id="ARBA00035110"/>
    </source>
</evidence>
<comment type="similarity">
    <text evidence="7">Belongs to the Leviviricetes maturation protein family.</text>
</comment>
<evidence type="ECO:0008006" key="9">
    <source>
        <dbReference type="Google" id="ProtNLM"/>
    </source>
</evidence>
<protein>
    <recommendedName>
        <fullName evidence="9">Maturation</fullName>
    </recommendedName>
</protein>
<comment type="subcellular location">
    <subcellularLocation>
        <location evidence="1">Virion</location>
    </subcellularLocation>
</comment>
<keyword evidence="5" id="KW-1175">Viral attachment to host cell pilus</keyword>
<keyword evidence="4" id="KW-0946">Virion</keyword>
<keyword evidence="6" id="KW-1160">Virus entry into host cell</keyword>
<sequence length="514" mass="59333">MPYGNLGKPETASTETVYEGVRVSSGYPNYEISYVQTDYNYEFFRNYDNPYIYRSGNNTLNYHVPKTIYDIPKFEFISYRKVIGFTNRVKKEYFYEADKKDPSISVRKSRKISYKKKVYGYGVRWNRKKTAGKQPTDELLAPNALTYVLQERFCDKPVINLRCLENDEEGPFPYRDCALRWKVFPGEARLRDQSGTPLPGNHDGFPGLVRDPDWLSFSDPLIGLPPYLSDDTLSKLYNKVASEFPDYITDVIQVKSTWKTITRIALAAIEVVWSMAKLDLKRLSGKSTGISAREISSLWLEFIYGVAPVLEDVDQSIDLYLRDVRRWRTYSASKTETVETRRTFDFGSPLRPAYYCDEVTSTKYTIRYGAIMAGDMSFVRKVRNDNSVLSAFGTAWEIIPYSFCIDWIYNLGNYLQSADAFDNYLLHKWRTVLIEQKVTRTFTPRGYDASSATTWSGDSFTLKGRRVTMVRDPSITLPAMPVPRVKRLDQVFNLKRSLNALALFTQLVTRTKSK</sequence>
<dbReference type="EMBL" id="MN033969">
    <property type="protein sequence ID" value="QDH88257.1"/>
    <property type="molecule type" value="Genomic_RNA"/>
</dbReference>
<keyword evidence="2" id="KW-0945">Host-virus interaction</keyword>
<evidence type="ECO:0000256" key="4">
    <source>
        <dbReference type="ARBA" id="ARBA00022844"/>
    </source>
</evidence>
<keyword evidence="3" id="KW-1161">Viral attachment to host cell</keyword>
<dbReference type="GO" id="GO:0044423">
    <property type="term" value="C:virion component"/>
    <property type="evidence" value="ECO:0007669"/>
    <property type="project" value="UniProtKB-KW"/>
</dbReference>
<accession>A0A514D3U1</accession>
<organism evidence="8">
    <name type="scientific">Leviviridae sp</name>
    <dbReference type="NCBI Taxonomy" id="2027243"/>
    <lineage>
        <taxon>Viruses</taxon>
        <taxon>Riboviria</taxon>
        <taxon>Orthornavirae</taxon>
        <taxon>Lenarviricota</taxon>
        <taxon>Leviviricetes</taxon>
        <taxon>Norzivirales</taxon>
        <taxon>Fiersviridae</taxon>
    </lineage>
</organism>
<dbReference type="InterPro" id="IPR005563">
    <property type="entry name" value="A_protein"/>
</dbReference>
<name>A0A514D3U1_9VIRU</name>
<proteinExistence type="inferred from homology"/>
<dbReference type="Pfam" id="PF03863">
    <property type="entry name" value="Phage_mat-A"/>
    <property type="match status" value="1"/>
</dbReference>
<gene>
    <name evidence="8" type="ORF">H1RhizoLitter3774_000001</name>
</gene>
<evidence type="ECO:0000256" key="3">
    <source>
        <dbReference type="ARBA" id="ARBA00022804"/>
    </source>
</evidence>
<evidence type="ECO:0000256" key="5">
    <source>
        <dbReference type="ARBA" id="ARBA00023104"/>
    </source>
</evidence>
<evidence type="ECO:0000256" key="6">
    <source>
        <dbReference type="ARBA" id="ARBA00023296"/>
    </source>
</evidence>
<evidence type="ECO:0000256" key="2">
    <source>
        <dbReference type="ARBA" id="ARBA00022581"/>
    </source>
</evidence>